<dbReference type="Pfam" id="PF17917">
    <property type="entry name" value="RT_RNaseH"/>
    <property type="match status" value="1"/>
</dbReference>
<dbReference type="FunFam" id="1.10.340.70:FF:000003">
    <property type="entry name" value="Protein CBG25708"/>
    <property type="match status" value="1"/>
</dbReference>
<dbReference type="Gene3D" id="3.30.70.270">
    <property type="match status" value="2"/>
</dbReference>
<keyword evidence="13" id="KW-1185">Reference proteome</keyword>
<feature type="region of interest" description="Disordered" evidence="10">
    <location>
        <begin position="138"/>
        <end position="194"/>
    </location>
</feature>
<dbReference type="Pfam" id="PF17921">
    <property type="entry name" value="Integrase_H2C2"/>
    <property type="match status" value="1"/>
</dbReference>
<evidence type="ECO:0000256" key="2">
    <source>
        <dbReference type="ARBA" id="ARBA00022679"/>
    </source>
</evidence>
<evidence type="ECO:0000256" key="4">
    <source>
        <dbReference type="ARBA" id="ARBA00022722"/>
    </source>
</evidence>
<dbReference type="FunFam" id="3.10.20.370:FF:000001">
    <property type="entry name" value="Retrovirus-related Pol polyprotein from transposon 17.6-like protein"/>
    <property type="match status" value="1"/>
</dbReference>
<evidence type="ECO:0000256" key="10">
    <source>
        <dbReference type="SAM" id="MobiDB-lite"/>
    </source>
</evidence>
<dbReference type="PROSITE" id="PS50878">
    <property type="entry name" value="RT_POL"/>
    <property type="match status" value="1"/>
</dbReference>
<keyword evidence="5" id="KW-0479">Metal-binding</keyword>
<dbReference type="Pfam" id="PF00078">
    <property type="entry name" value="RVT_1"/>
    <property type="match status" value="1"/>
</dbReference>
<keyword evidence="2" id="KW-0808">Transferase</keyword>
<dbReference type="PANTHER" id="PTHR37984">
    <property type="entry name" value="PROTEIN CBG26694"/>
    <property type="match status" value="1"/>
</dbReference>
<feature type="compositionally biased region" description="Basic and acidic residues" evidence="10">
    <location>
        <begin position="173"/>
        <end position="192"/>
    </location>
</feature>
<evidence type="ECO:0000313" key="12">
    <source>
        <dbReference type="EMBL" id="PFX32578.1"/>
    </source>
</evidence>
<keyword evidence="6" id="KW-0255">Endonuclease</keyword>
<dbReference type="InterPro" id="IPR041373">
    <property type="entry name" value="RT_RNaseH"/>
</dbReference>
<dbReference type="InterPro" id="IPR000477">
    <property type="entry name" value="RT_dom"/>
</dbReference>
<evidence type="ECO:0000259" key="11">
    <source>
        <dbReference type="PROSITE" id="PS50878"/>
    </source>
</evidence>
<evidence type="ECO:0000256" key="1">
    <source>
        <dbReference type="ARBA" id="ARBA00001968"/>
    </source>
</evidence>
<dbReference type="InterPro" id="IPR050951">
    <property type="entry name" value="Retrovirus_Pol_polyprotein"/>
</dbReference>
<protein>
    <submittedName>
        <fullName evidence="12">Transposon Tf2-9 polyprotein</fullName>
    </submittedName>
</protein>
<feature type="compositionally biased region" description="Polar residues" evidence="10">
    <location>
        <begin position="138"/>
        <end position="151"/>
    </location>
</feature>
<dbReference type="SUPFAM" id="SSF56672">
    <property type="entry name" value="DNA/RNA polymerases"/>
    <property type="match status" value="2"/>
</dbReference>
<dbReference type="InterPro" id="IPR043502">
    <property type="entry name" value="DNA/RNA_pol_sf"/>
</dbReference>
<dbReference type="FunFam" id="3.30.70.270:FF:000026">
    <property type="entry name" value="Transposon Ty3-G Gag-Pol polyprotein"/>
    <property type="match status" value="1"/>
</dbReference>
<evidence type="ECO:0000256" key="3">
    <source>
        <dbReference type="ARBA" id="ARBA00022695"/>
    </source>
</evidence>
<dbReference type="InterPro" id="IPR027805">
    <property type="entry name" value="Transposase_HTH_dom"/>
</dbReference>
<dbReference type="Pfam" id="PF13359">
    <property type="entry name" value="DDE_Tnp_4"/>
    <property type="match status" value="1"/>
</dbReference>
<dbReference type="PANTHER" id="PTHR37984:SF11">
    <property type="entry name" value="INTEGRASE CATALYTIC DOMAIN-CONTAINING PROTEIN"/>
    <property type="match status" value="1"/>
</dbReference>
<name>A0A2B4SVJ0_STYPI</name>
<dbReference type="OrthoDB" id="6138163at2759"/>
<keyword evidence="3" id="KW-0548">Nucleotidyltransferase</keyword>
<accession>A0A2B4SVJ0</accession>
<organism evidence="12 13">
    <name type="scientific">Stylophora pistillata</name>
    <name type="common">Smooth cauliflower coral</name>
    <dbReference type="NCBI Taxonomy" id="50429"/>
    <lineage>
        <taxon>Eukaryota</taxon>
        <taxon>Metazoa</taxon>
        <taxon>Cnidaria</taxon>
        <taxon>Anthozoa</taxon>
        <taxon>Hexacorallia</taxon>
        <taxon>Scleractinia</taxon>
        <taxon>Astrocoeniina</taxon>
        <taxon>Pocilloporidae</taxon>
        <taxon>Stylophora</taxon>
    </lineage>
</organism>
<dbReference type="Pfam" id="PF13613">
    <property type="entry name" value="HTH_Tnp_4"/>
    <property type="match status" value="1"/>
</dbReference>
<comment type="caution">
    <text evidence="12">The sequence shown here is derived from an EMBL/GenBank/DDBJ whole genome shotgun (WGS) entry which is preliminary data.</text>
</comment>
<feature type="region of interest" description="Disordered" evidence="10">
    <location>
        <begin position="304"/>
        <end position="341"/>
    </location>
</feature>
<evidence type="ECO:0000256" key="8">
    <source>
        <dbReference type="ARBA" id="ARBA00022918"/>
    </source>
</evidence>
<keyword evidence="9" id="KW-0175">Coiled coil</keyword>
<proteinExistence type="predicted"/>
<feature type="coiled-coil region" evidence="9">
    <location>
        <begin position="398"/>
        <end position="432"/>
    </location>
</feature>
<dbReference type="InterPro" id="IPR043128">
    <property type="entry name" value="Rev_trsase/Diguanyl_cyclase"/>
</dbReference>
<keyword evidence="8" id="KW-0695">RNA-directed DNA polymerase</keyword>
<dbReference type="EMBL" id="LSMT01000021">
    <property type="protein sequence ID" value="PFX32578.1"/>
    <property type="molecule type" value="Genomic_DNA"/>
</dbReference>
<dbReference type="Gene3D" id="1.10.340.70">
    <property type="match status" value="1"/>
</dbReference>
<evidence type="ECO:0000256" key="6">
    <source>
        <dbReference type="ARBA" id="ARBA00022759"/>
    </source>
</evidence>
<dbReference type="Gene3D" id="3.10.20.370">
    <property type="match status" value="1"/>
</dbReference>
<comment type="cofactor">
    <cofactor evidence="1">
        <name>a divalent metal cation</name>
        <dbReference type="ChEBI" id="CHEBI:60240"/>
    </cofactor>
</comment>
<dbReference type="GO" id="GO:0003964">
    <property type="term" value="F:RNA-directed DNA polymerase activity"/>
    <property type="evidence" value="ECO:0007669"/>
    <property type="project" value="UniProtKB-KW"/>
</dbReference>
<dbReference type="STRING" id="50429.A0A2B4SVJ0"/>
<dbReference type="GO" id="GO:0004519">
    <property type="term" value="F:endonuclease activity"/>
    <property type="evidence" value="ECO:0007669"/>
    <property type="project" value="UniProtKB-KW"/>
</dbReference>
<dbReference type="GO" id="GO:0046872">
    <property type="term" value="F:metal ion binding"/>
    <property type="evidence" value="ECO:0007669"/>
    <property type="project" value="UniProtKB-KW"/>
</dbReference>
<dbReference type="InterPro" id="IPR041588">
    <property type="entry name" value="Integrase_H2C2"/>
</dbReference>
<feature type="compositionally biased region" description="Pro residues" evidence="10">
    <location>
        <begin position="313"/>
        <end position="324"/>
    </location>
</feature>
<feature type="domain" description="Reverse transcriptase" evidence="11">
    <location>
        <begin position="1128"/>
        <end position="1401"/>
    </location>
</feature>
<dbReference type="Gene3D" id="3.10.10.10">
    <property type="entry name" value="HIV Type 1 Reverse Transcriptase, subunit A, domain 1"/>
    <property type="match status" value="1"/>
</dbReference>
<dbReference type="Proteomes" id="UP000225706">
    <property type="component" value="Unassembled WGS sequence"/>
</dbReference>
<keyword evidence="4" id="KW-0540">Nuclease</keyword>
<gene>
    <name evidence="12" type="primary">Tf2-9</name>
    <name evidence="12" type="ORF">AWC38_SpisGene2595</name>
</gene>
<evidence type="ECO:0000256" key="7">
    <source>
        <dbReference type="ARBA" id="ARBA00022801"/>
    </source>
</evidence>
<evidence type="ECO:0000256" key="9">
    <source>
        <dbReference type="SAM" id="Coils"/>
    </source>
</evidence>
<dbReference type="CDD" id="cd09274">
    <property type="entry name" value="RNase_HI_RT_Ty3"/>
    <property type="match status" value="1"/>
</dbReference>
<evidence type="ECO:0000256" key="5">
    <source>
        <dbReference type="ARBA" id="ARBA00022723"/>
    </source>
</evidence>
<dbReference type="InterPro" id="IPR027806">
    <property type="entry name" value="HARBI1_dom"/>
</dbReference>
<dbReference type="GO" id="GO:0016787">
    <property type="term" value="F:hydrolase activity"/>
    <property type="evidence" value="ECO:0007669"/>
    <property type="project" value="UniProtKB-KW"/>
</dbReference>
<reference evidence="13" key="1">
    <citation type="journal article" date="2017" name="bioRxiv">
        <title>Comparative analysis of the genomes of Stylophora pistillata and Acropora digitifera provides evidence for extensive differences between species of corals.</title>
        <authorList>
            <person name="Voolstra C.R."/>
            <person name="Li Y."/>
            <person name="Liew Y.J."/>
            <person name="Baumgarten S."/>
            <person name="Zoccola D."/>
            <person name="Flot J.-F."/>
            <person name="Tambutte S."/>
            <person name="Allemand D."/>
            <person name="Aranda M."/>
        </authorList>
    </citation>
    <scope>NUCLEOTIDE SEQUENCE [LARGE SCALE GENOMIC DNA]</scope>
</reference>
<sequence>MNVTNKQRRALLLRYASAATNEIFDTLPNTTVGEDDDLLEKAVQALTIYFTPKQNREYEIYVFRQAKQERNETISAFHTRLRQLAAICEFDDVDREIKTQIVQSCSSHKLRMKPLENPTYTLTQLLDAGRAMELSKTQATNIEENQSVNNLSSSHGNRRRRDRKSNKDGGCQTEKKPRDRKSHIGGDEDQKSSPKCRNCGGNYPHCGGKTSCPAYQATCRSYGKLSHFEAVCQSKDKGVIERIEGPTPWVSPIVVAPKPKSPGKVRVCVDMRQANKAIRRERHVTPTIKEMIGDFNGAKHFVGGNRPTEKWPDPVPADGSPPVPAKRRHASLPSDCPPPKQFRVNTTCPTSVEEGQGEASVSLLMDSSILDLPAEATNTNLEETSMQTEERWSSPLDFLALTVEIASLKTELETLQQTVNTLLLENEKLKSELLEKNSVLSFGVGKSVQYEKGRADLRQLSDKDGLFLTLCRFRHHFKLKDLAVRFCMSVQSVSCVVNAWTERMYYKFRQLNIWPHRDIIINQMPTKYKANFPTSLVIIDGTELRTQSPCVLALQSQLYSDYKSSTTLKCLIGCDRRGSLLFVSELFTGCISDKQLTEQSGFYDLLRTLKSIGYIQDKNAIMADKGFTIQTEIENLGLSLNLPPFASAGKQMSVADSKMTSKFAKHRVHIERLIKKTSKDSKRSRCENLNSGIQGRLQLRLDYKIETKRSRPEKGLTLNKSKCECSKDKLEFFGYLFSKDGRAPDPKKVEQVVNLSTPSTASEVRSLLGMTNYCSRFIPDYATKTEPLRKLTHKDQPWCWTTEHDWAINQLREALSSAPVTAYFDPEKETEISVDASPVGLAAILSQVDQKTKERHVVTYASRSLTATKQQYSQTEQEALAIVWACEHLHLYVYGKPITVYTDHKPLVTIYGNPSSKPPTQIERWALRLQPYQITVKYSKKIAEEYINYLATTSTPKALKTQDIEAATQANATLQGIAEAIVKGNWHLVVKRPGVNTTEFRLLERVKDELAVSASGNLILRGTRIVIPKSLQEHVVNPAHEGHQGLVKTKSLLREKVWFPNINKLVESKVRSCSACLITTPECKREPLQISPLPAAPWKELSADFANLPNQEYLLMIMDDYSRYPVVEIVKSTSAAMFGVTPAKRILLKSYRCLRNLGLESSLENYGPLSNLQYFSKLTEKAIFQQTHSQETINSLYPKLQSSYRQHYSTETALLKVINDVLLNINSQQVALMVLLDLSAAFDTVNHDILLERLEKDIGMHGVTLDWFRSYLSNCCQQVCIDGSLSNCGIPQGSCLGPLLFVIYTSTLFKVDKSHLPNTHCYTHDTQLYASFKPNDANAQDEAIHTMKNCIKDIRNWLIEGWLLLNDDKSEFLVIGTHQQLTHSPGIPQAVEPHKVAMLYL</sequence>
<keyword evidence="7" id="KW-0378">Hydrolase</keyword>
<evidence type="ECO:0000313" key="13">
    <source>
        <dbReference type="Proteomes" id="UP000225706"/>
    </source>
</evidence>